<evidence type="ECO:0000313" key="3">
    <source>
        <dbReference type="Proteomes" id="UP001221898"/>
    </source>
</evidence>
<comment type="caution">
    <text evidence="2">The sequence shown here is derived from an EMBL/GenBank/DDBJ whole genome shotgun (WGS) entry which is preliminary data.</text>
</comment>
<evidence type="ECO:0000256" key="1">
    <source>
        <dbReference type="SAM" id="MobiDB-lite"/>
    </source>
</evidence>
<sequence>MRHRPISAPTPRPGGITEISCSWGPPRPACSEGLARPHRHRHDGSPASRPTSSHSILHA</sequence>
<dbReference type="Proteomes" id="UP001221898">
    <property type="component" value="Unassembled WGS sequence"/>
</dbReference>
<feature type="region of interest" description="Disordered" evidence="1">
    <location>
        <begin position="1"/>
        <end position="59"/>
    </location>
</feature>
<reference evidence="2" key="1">
    <citation type="journal article" date="2023" name="Science">
        <title>Genome structures resolve the early diversification of teleost fishes.</title>
        <authorList>
            <person name="Parey E."/>
            <person name="Louis A."/>
            <person name="Montfort J."/>
            <person name="Bouchez O."/>
            <person name="Roques C."/>
            <person name="Iampietro C."/>
            <person name="Lluch J."/>
            <person name="Castinel A."/>
            <person name="Donnadieu C."/>
            <person name="Desvignes T."/>
            <person name="Floi Bucao C."/>
            <person name="Jouanno E."/>
            <person name="Wen M."/>
            <person name="Mejri S."/>
            <person name="Dirks R."/>
            <person name="Jansen H."/>
            <person name="Henkel C."/>
            <person name="Chen W.J."/>
            <person name="Zahm M."/>
            <person name="Cabau C."/>
            <person name="Klopp C."/>
            <person name="Thompson A.W."/>
            <person name="Robinson-Rechavi M."/>
            <person name="Braasch I."/>
            <person name="Lecointre G."/>
            <person name="Bobe J."/>
            <person name="Postlethwait J.H."/>
            <person name="Berthelot C."/>
            <person name="Roest Crollius H."/>
            <person name="Guiguen Y."/>
        </authorList>
    </citation>
    <scope>NUCLEOTIDE SEQUENCE</scope>
    <source>
        <strain evidence="2">NC1722</strain>
    </source>
</reference>
<evidence type="ECO:0000313" key="2">
    <source>
        <dbReference type="EMBL" id="KAJ8412757.1"/>
    </source>
</evidence>
<proteinExistence type="predicted"/>
<feature type="compositionally biased region" description="Polar residues" evidence="1">
    <location>
        <begin position="48"/>
        <end position="59"/>
    </location>
</feature>
<accession>A0AAD7T1M5</accession>
<dbReference type="AlphaFoldDB" id="A0AAD7T1M5"/>
<dbReference type="EMBL" id="JAINUG010000018">
    <property type="protein sequence ID" value="KAJ8412757.1"/>
    <property type="molecule type" value="Genomic_DNA"/>
</dbReference>
<protein>
    <submittedName>
        <fullName evidence="2">Uncharacterized protein</fullName>
    </submittedName>
</protein>
<gene>
    <name evidence="2" type="ORF">AAFF_G00117080</name>
</gene>
<organism evidence="2 3">
    <name type="scientific">Aldrovandia affinis</name>
    <dbReference type="NCBI Taxonomy" id="143900"/>
    <lineage>
        <taxon>Eukaryota</taxon>
        <taxon>Metazoa</taxon>
        <taxon>Chordata</taxon>
        <taxon>Craniata</taxon>
        <taxon>Vertebrata</taxon>
        <taxon>Euteleostomi</taxon>
        <taxon>Actinopterygii</taxon>
        <taxon>Neopterygii</taxon>
        <taxon>Teleostei</taxon>
        <taxon>Notacanthiformes</taxon>
        <taxon>Halosauridae</taxon>
        <taxon>Aldrovandia</taxon>
    </lineage>
</organism>
<name>A0AAD7T1M5_9TELE</name>
<keyword evidence="3" id="KW-1185">Reference proteome</keyword>